<accession>A0A2M4CA49</accession>
<reference evidence="1" key="1">
    <citation type="submission" date="2018-01" db="EMBL/GenBank/DDBJ databases">
        <title>An insight into the sialome of Amazonian anophelines.</title>
        <authorList>
            <person name="Ribeiro J.M."/>
            <person name="Scarpassa V."/>
            <person name="Calvo E."/>
        </authorList>
    </citation>
    <scope>NUCLEOTIDE SEQUENCE</scope>
    <source>
        <tissue evidence="1">Salivary glands</tissue>
    </source>
</reference>
<protein>
    <submittedName>
        <fullName evidence="1">Putative secreted protein</fullName>
    </submittedName>
</protein>
<evidence type="ECO:0000313" key="1">
    <source>
        <dbReference type="EMBL" id="MBW62193.1"/>
    </source>
</evidence>
<sequence>MLIFEYLLCPVQLVVLLAPVLVFRDLFTVRASPDPKGKKILFWPEVERKSFFGGGWLRFCKPLALSGFTFPTGTGDENVKNFSLFGVI</sequence>
<dbReference type="AlphaFoldDB" id="A0A2M4CA49"/>
<organism evidence="1">
    <name type="scientific">Anopheles marajoara</name>
    <dbReference type="NCBI Taxonomy" id="58244"/>
    <lineage>
        <taxon>Eukaryota</taxon>
        <taxon>Metazoa</taxon>
        <taxon>Ecdysozoa</taxon>
        <taxon>Arthropoda</taxon>
        <taxon>Hexapoda</taxon>
        <taxon>Insecta</taxon>
        <taxon>Pterygota</taxon>
        <taxon>Neoptera</taxon>
        <taxon>Endopterygota</taxon>
        <taxon>Diptera</taxon>
        <taxon>Nematocera</taxon>
        <taxon>Culicoidea</taxon>
        <taxon>Culicidae</taxon>
        <taxon>Anophelinae</taxon>
        <taxon>Anopheles</taxon>
    </lineage>
</organism>
<name>A0A2M4CA49_9DIPT</name>
<proteinExistence type="predicted"/>
<dbReference type="EMBL" id="GGFJ01013052">
    <property type="protein sequence ID" value="MBW62193.1"/>
    <property type="molecule type" value="Transcribed_RNA"/>
</dbReference>